<sequence length="407" mass="46117">MFLRNIALIVFLGALAILCYENKDYYEECKLEVTKAQKIFKSMIEERIEDEKNKRKIRVEKFLEETTPFIDDLSVASTPQPIDCPYLPNATIFPNPNPTNSNDMKNQNEISFSKFIIPNFFNVPVGEDPFVLYLEHLRSYIEDIEGICNGPAFKGFDSVTDKQVLGFLGVLSINHANHICPICQKFIQHTRPIIEPSLLTVNNKNILHIVKYLYHNIPENDGICSILLPGCHEQFASNTAIGTRATKCLECSLCMTGSTVLEHTIFFNQHVVDQIHSFLNASIFHNICAELCNMGPTSLYPKGVSYSVCRNSMSEFYIFVINALKNILIPNNFCSLEMNVCKPGETPSILSCLQDLCLDGLPKILQDICKVIPADPDEAAYFIGLKPRPEEEERQKHILRDILKSEL</sequence>
<protein>
    <submittedName>
        <fullName evidence="5">Saposin B-type domain-containing protein</fullName>
    </submittedName>
</protein>
<organism evidence="4 5">
    <name type="scientific">Strongyloides papillosus</name>
    <name type="common">Intestinal threadworm</name>
    <dbReference type="NCBI Taxonomy" id="174720"/>
    <lineage>
        <taxon>Eukaryota</taxon>
        <taxon>Metazoa</taxon>
        <taxon>Ecdysozoa</taxon>
        <taxon>Nematoda</taxon>
        <taxon>Chromadorea</taxon>
        <taxon>Rhabditida</taxon>
        <taxon>Tylenchina</taxon>
        <taxon>Panagrolaimomorpha</taxon>
        <taxon>Strongyloidoidea</taxon>
        <taxon>Strongyloididae</taxon>
        <taxon>Strongyloides</taxon>
    </lineage>
</organism>
<name>A0A0N5BX68_STREA</name>
<keyword evidence="4" id="KW-1185">Reference proteome</keyword>
<feature type="signal peptide" evidence="2">
    <location>
        <begin position="1"/>
        <end position="21"/>
    </location>
</feature>
<keyword evidence="2" id="KW-0732">Signal</keyword>
<evidence type="ECO:0000313" key="4">
    <source>
        <dbReference type="Proteomes" id="UP000046392"/>
    </source>
</evidence>
<keyword evidence="1" id="KW-1015">Disulfide bond</keyword>
<accession>A0A0N5BX68</accession>
<dbReference type="WBParaSite" id="SPAL_0001040300.1">
    <property type="protein sequence ID" value="SPAL_0001040300.1"/>
    <property type="gene ID" value="SPAL_0001040300"/>
</dbReference>
<dbReference type="Proteomes" id="UP000046392">
    <property type="component" value="Unplaced"/>
</dbReference>
<proteinExistence type="predicted"/>
<dbReference type="AlphaFoldDB" id="A0A0N5BX68"/>
<feature type="chain" id="PRO_5005894974" evidence="2">
    <location>
        <begin position="22"/>
        <end position="407"/>
    </location>
</feature>
<dbReference type="PROSITE" id="PS50015">
    <property type="entry name" value="SAP_B"/>
    <property type="match status" value="1"/>
</dbReference>
<evidence type="ECO:0000313" key="5">
    <source>
        <dbReference type="WBParaSite" id="SPAL_0001040300.1"/>
    </source>
</evidence>
<evidence type="ECO:0000256" key="1">
    <source>
        <dbReference type="ARBA" id="ARBA00023157"/>
    </source>
</evidence>
<dbReference type="InterPro" id="IPR008139">
    <property type="entry name" value="SaposinB_dom"/>
</dbReference>
<reference evidence="5" key="1">
    <citation type="submission" date="2017-02" db="UniProtKB">
        <authorList>
            <consortium name="WormBaseParasite"/>
        </authorList>
    </citation>
    <scope>IDENTIFICATION</scope>
</reference>
<evidence type="ECO:0000256" key="2">
    <source>
        <dbReference type="SAM" id="SignalP"/>
    </source>
</evidence>
<evidence type="ECO:0000259" key="3">
    <source>
        <dbReference type="PROSITE" id="PS50015"/>
    </source>
</evidence>
<feature type="domain" description="Saposin B-type" evidence="3">
    <location>
        <begin position="247"/>
        <end position="345"/>
    </location>
</feature>